<reference evidence="2" key="1">
    <citation type="journal article" date="2019" name="Int. J. Syst. Evol. Microbiol.">
        <title>The Global Catalogue of Microorganisms (GCM) 10K type strain sequencing project: providing services to taxonomists for standard genome sequencing and annotation.</title>
        <authorList>
            <consortium name="The Broad Institute Genomics Platform"/>
            <consortium name="The Broad Institute Genome Sequencing Center for Infectious Disease"/>
            <person name="Wu L."/>
            <person name="Ma J."/>
        </authorList>
    </citation>
    <scope>NUCLEOTIDE SEQUENCE [LARGE SCALE GENOMIC DNA]</scope>
    <source>
        <strain evidence="2">IBRC-M 10813</strain>
    </source>
</reference>
<accession>A0ABV8JEH2</accession>
<keyword evidence="2" id="KW-1185">Reference proteome</keyword>
<dbReference type="EMBL" id="JBHSAP010000007">
    <property type="protein sequence ID" value="MFC4076210.1"/>
    <property type="molecule type" value="Genomic_DNA"/>
</dbReference>
<dbReference type="Proteomes" id="UP001595843">
    <property type="component" value="Unassembled WGS sequence"/>
</dbReference>
<evidence type="ECO:0000313" key="2">
    <source>
        <dbReference type="Proteomes" id="UP001595843"/>
    </source>
</evidence>
<sequence length="63" mass="7383">MGYWYIELSDGRIALITDDPFFRPEGRPEQVLDEVMGKVEEMITKVSEAIYGDWKDLLDRTDE</sequence>
<evidence type="ECO:0000313" key="1">
    <source>
        <dbReference type="EMBL" id="MFC4076210.1"/>
    </source>
</evidence>
<dbReference type="RefSeq" id="WP_380702858.1">
    <property type="nucleotide sequence ID" value="NZ_JBHSAP010000007.1"/>
</dbReference>
<name>A0ABV8JEH2_9BACL</name>
<proteinExistence type="predicted"/>
<comment type="caution">
    <text evidence="1">The sequence shown here is derived from an EMBL/GenBank/DDBJ whole genome shotgun (WGS) entry which is preliminary data.</text>
</comment>
<protein>
    <submittedName>
        <fullName evidence="1">Uncharacterized protein</fullName>
    </submittedName>
</protein>
<gene>
    <name evidence="1" type="ORF">ACFOUO_05230</name>
</gene>
<organism evidence="1 2">
    <name type="scientific">Salinithrix halophila</name>
    <dbReference type="NCBI Taxonomy" id="1485204"/>
    <lineage>
        <taxon>Bacteria</taxon>
        <taxon>Bacillati</taxon>
        <taxon>Bacillota</taxon>
        <taxon>Bacilli</taxon>
        <taxon>Bacillales</taxon>
        <taxon>Thermoactinomycetaceae</taxon>
        <taxon>Salinithrix</taxon>
    </lineage>
</organism>